<evidence type="ECO:0000313" key="2">
    <source>
        <dbReference type="EMBL" id="CAG9786732.1"/>
    </source>
</evidence>
<dbReference type="PRINTS" id="PR02008">
    <property type="entry name" value="RCMTFAMILY"/>
</dbReference>
<keyword evidence="3" id="KW-1185">Reference proteome</keyword>
<dbReference type="SMART" id="SM00359">
    <property type="entry name" value="PUA"/>
    <property type="match status" value="1"/>
</dbReference>
<dbReference type="SUPFAM" id="SSF88697">
    <property type="entry name" value="PUA domain-like"/>
    <property type="match status" value="1"/>
</dbReference>
<gene>
    <name evidence="2" type="ORF">DIATSA_LOCUS4669</name>
</gene>
<dbReference type="Gene3D" id="2.30.130.10">
    <property type="entry name" value="PUA domain"/>
    <property type="match status" value="1"/>
</dbReference>
<evidence type="ECO:0000313" key="3">
    <source>
        <dbReference type="Proteomes" id="UP001153714"/>
    </source>
</evidence>
<dbReference type="InterPro" id="IPR029063">
    <property type="entry name" value="SAM-dependent_MTases_sf"/>
</dbReference>
<dbReference type="GO" id="GO:0008173">
    <property type="term" value="F:RNA methyltransferase activity"/>
    <property type="evidence" value="ECO:0007669"/>
    <property type="project" value="InterPro"/>
</dbReference>
<dbReference type="InterPro" id="IPR023267">
    <property type="entry name" value="RCMT"/>
</dbReference>
<feature type="domain" description="PUA" evidence="1">
    <location>
        <begin position="73"/>
        <end position="165"/>
    </location>
</feature>
<dbReference type="AlphaFoldDB" id="A0A9N9QZY3"/>
<dbReference type="PANTHER" id="PTHR22807">
    <property type="entry name" value="NOP2 YEAST -RELATED NOL1/NOP2/FMU SUN DOMAIN-CONTAINING"/>
    <property type="match status" value="1"/>
</dbReference>
<proteinExistence type="predicted"/>
<dbReference type="CDD" id="cd21150">
    <property type="entry name" value="PUA_NSun6-like"/>
    <property type="match status" value="1"/>
</dbReference>
<dbReference type="InterPro" id="IPR036974">
    <property type="entry name" value="PUA_sf"/>
</dbReference>
<dbReference type="InterPro" id="IPR018314">
    <property type="entry name" value="RsmB/NOL1/NOP2-like_CS"/>
</dbReference>
<evidence type="ECO:0000259" key="1">
    <source>
        <dbReference type="SMART" id="SM00359"/>
    </source>
</evidence>
<dbReference type="InterPro" id="IPR049560">
    <property type="entry name" value="MeTrfase_RsmB-F_NOP2_cat"/>
</dbReference>
<dbReference type="GO" id="GO:0001510">
    <property type="term" value="P:RNA methylation"/>
    <property type="evidence" value="ECO:0007669"/>
    <property type="project" value="InterPro"/>
</dbReference>
<dbReference type="Proteomes" id="UP001153714">
    <property type="component" value="Chromosome 16"/>
</dbReference>
<dbReference type="SUPFAM" id="SSF53335">
    <property type="entry name" value="S-adenosyl-L-methionine-dependent methyltransferases"/>
    <property type="match status" value="1"/>
</dbReference>
<dbReference type="InterPro" id="IPR002478">
    <property type="entry name" value="PUA"/>
</dbReference>
<organism evidence="2 3">
    <name type="scientific">Diatraea saccharalis</name>
    <name type="common">sugarcane borer</name>
    <dbReference type="NCBI Taxonomy" id="40085"/>
    <lineage>
        <taxon>Eukaryota</taxon>
        <taxon>Metazoa</taxon>
        <taxon>Ecdysozoa</taxon>
        <taxon>Arthropoda</taxon>
        <taxon>Hexapoda</taxon>
        <taxon>Insecta</taxon>
        <taxon>Pterygota</taxon>
        <taxon>Neoptera</taxon>
        <taxon>Endopterygota</taxon>
        <taxon>Lepidoptera</taxon>
        <taxon>Glossata</taxon>
        <taxon>Ditrysia</taxon>
        <taxon>Pyraloidea</taxon>
        <taxon>Crambidae</taxon>
        <taxon>Crambinae</taxon>
        <taxon>Diatraea</taxon>
    </lineage>
</organism>
<dbReference type="CDD" id="cd02440">
    <property type="entry name" value="AdoMet_MTases"/>
    <property type="match status" value="1"/>
</dbReference>
<dbReference type="Gene3D" id="3.40.50.150">
    <property type="entry name" value="Vaccinia Virus protein VP39"/>
    <property type="match status" value="1"/>
</dbReference>
<accession>A0A9N9QZY3</accession>
<dbReference type="EMBL" id="OU893347">
    <property type="protein sequence ID" value="CAG9786732.1"/>
    <property type="molecule type" value="Genomic_DNA"/>
</dbReference>
<dbReference type="OrthoDB" id="260824at2759"/>
<dbReference type="Pfam" id="PF01189">
    <property type="entry name" value="Methyltr_RsmB-F"/>
    <property type="match status" value="1"/>
</dbReference>
<sequence>MEKFTKWLSEPPKYTTFRINRLSPFNCDILKNFLSIQAAELNTSTLPNFYLLTSDCLVLERWPEEYTNVNATKTVIVDSLCAAAVLRGANVFAPGVMGFPVDCKLNDVVEIYGDLSGHCKRGLKVEYSGEKLFVGTGTVKMLRNDLYNKGIQPSGIAVKTIMPASRLPVINEQIYPDGIIVLQNLPSIVCGWVVDARPNEYILDMCAAPGNKTTHLAEMANDKAVIIALDKTSQKVEKIKENCIKQGVTCVRAYTFDSTKCSSNESIGRDFSPPYYPNSFDKVLLDAPCSGLGQRPMLKNKITPKMLESYKFVQRKLMSMAVEVLKVGGRLVYSTCTVTVDENEGMVQWALQKFPCLKLISAHPLHGGPGLAGCGLNDEQRFMVQRFSPEVDPLREAEPIYRDTIGFFIAAFTKI</sequence>
<protein>
    <recommendedName>
        <fullName evidence="1">PUA domain-containing protein</fullName>
    </recommendedName>
</protein>
<dbReference type="PROSITE" id="PS01153">
    <property type="entry name" value="NOL1_NOP2_SUN"/>
    <property type="match status" value="1"/>
</dbReference>
<reference evidence="2" key="1">
    <citation type="submission" date="2021-12" db="EMBL/GenBank/DDBJ databases">
        <authorList>
            <person name="King R."/>
        </authorList>
    </citation>
    <scope>NUCLEOTIDE SEQUENCE</scope>
</reference>
<name>A0A9N9QZY3_9NEOP</name>
<reference evidence="2" key="2">
    <citation type="submission" date="2022-10" db="EMBL/GenBank/DDBJ databases">
        <authorList>
            <consortium name="ENA_rothamsted_submissions"/>
            <consortium name="culmorum"/>
            <person name="King R."/>
        </authorList>
    </citation>
    <scope>NUCLEOTIDE SEQUENCE</scope>
</reference>
<dbReference type="PANTHER" id="PTHR22807:SF34">
    <property type="entry name" value="TRNA (CYTOSINE(72)-C(5))-METHYLTRANSFERASE NSUN6"/>
    <property type="match status" value="1"/>
</dbReference>
<dbReference type="GO" id="GO:0003723">
    <property type="term" value="F:RNA binding"/>
    <property type="evidence" value="ECO:0007669"/>
    <property type="project" value="InterPro"/>
</dbReference>
<dbReference type="InterPro" id="IPR015947">
    <property type="entry name" value="PUA-like_sf"/>
</dbReference>